<dbReference type="Pfam" id="PF02899">
    <property type="entry name" value="Phage_int_SAM_1"/>
    <property type="match status" value="1"/>
</dbReference>
<dbReference type="InterPro" id="IPR044068">
    <property type="entry name" value="CB"/>
</dbReference>
<keyword evidence="3 9" id="KW-0132">Cell division</keyword>
<keyword evidence="5 9" id="KW-0229">DNA integration</keyword>
<evidence type="ECO:0000256" key="8">
    <source>
        <dbReference type="ARBA" id="ARBA00023306"/>
    </source>
</evidence>
<keyword evidence="2 9" id="KW-0963">Cytoplasm</keyword>
<dbReference type="AlphaFoldDB" id="A0A1M7SV32"/>
<feature type="active site" evidence="9">
    <location>
        <position position="278"/>
    </location>
</feature>
<feature type="domain" description="Core-binding (CB)" evidence="12">
    <location>
        <begin position="3"/>
        <end position="94"/>
    </location>
</feature>
<reference evidence="13 14" key="1">
    <citation type="submission" date="2016-12" db="EMBL/GenBank/DDBJ databases">
        <authorList>
            <person name="Song W.-J."/>
            <person name="Kurnit D.M."/>
        </authorList>
    </citation>
    <scope>NUCLEOTIDE SEQUENCE [LARGE SCALE GENOMIC DNA]</scope>
    <source>
        <strain evidence="13 14">CGMCC 1.10808</strain>
    </source>
</reference>
<evidence type="ECO:0000256" key="7">
    <source>
        <dbReference type="ARBA" id="ARBA00023172"/>
    </source>
</evidence>
<dbReference type="EMBL" id="FRDL01000003">
    <property type="protein sequence ID" value="SHN62417.1"/>
    <property type="molecule type" value="Genomic_DNA"/>
</dbReference>
<organism evidence="13 14">
    <name type="scientific">Oceanicella actignis</name>
    <dbReference type="NCBI Taxonomy" id="1189325"/>
    <lineage>
        <taxon>Bacteria</taxon>
        <taxon>Pseudomonadati</taxon>
        <taxon>Pseudomonadota</taxon>
        <taxon>Alphaproteobacteria</taxon>
        <taxon>Rhodobacterales</taxon>
        <taxon>Paracoccaceae</taxon>
        <taxon>Oceanicella</taxon>
    </lineage>
</organism>
<dbReference type="PROSITE" id="PS51898">
    <property type="entry name" value="TYR_RECOMBINASE"/>
    <property type="match status" value="1"/>
</dbReference>
<gene>
    <name evidence="9" type="primary">xerC</name>
    <name evidence="13" type="ORF">SAMN05216200_103290</name>
</gene>
<evidence type="ECO:0000256" key="10">
    <source>
        <dbReference type="SAM" id="MobiDB-lite"/>
    </source>
</evidence>
<feature type="active site" evidence="9">
    <location>
        <position position="158"/>
    </location>
</feature>
<feature type="domain" description="Tyr recombinase" evidence="11">
    <location>
        <begin position="115"/>
        <end position="300"/>
    </location>
</feature>
<dbReference type="Pfam" id="PF00589">
    <property type="entry name" value="Phage_integrase"/>
    <property type="match status" value="1"/>
</dbReference>
<feature type="active site" evidence="9">
    <location>
        <position position="255"/>
    </location>
</feature>
<evidence type="ECO:0000256" key="3">
    <source>
        <dbReference type="ARBA" id="ARBA00022618"/>
    </source>
</evidence>
<protein>
    <recommendedName>
        <fullName evidence="9">Tyrosine recombinase XerC</fullName>
    </recommendedName>
</protein>
<dbReference type="GO" id="GO:0007059">
    <property type="term" value="P:chromosome segregation"/>
    <property type="evidence" value="ECO:0007669"/>
    <property type="project" value="UniProtKB-UniRule"/>
</dbReference>
<dbReference type="HAMAP" id="MF_01808">
    <property type="entry name" value="Recomb_XerC_XerD"/>
    <property type="match status" value="1"/>
</dbReference>
<accession>A0A1M7SV32</accession>
<evidence type="ECO:0000256" key="6">
    <source>
        <dbReference type="ARBA" id="ARBA00023125"/>
    </source>
</evidence>
<feature type="active site" description="O-(3'-phospho-DNA)-tyrosine intermediate" evidence="9">
    <location>
        <position position="287"/>
    </location>
</feature>
<evidence type="ECO:0000313" key="14">
    <source>
        <dbReference type="Proteomes" id="UP000184066"/>
    </source>
</evidence>
<keyword evidence="4 9" id="KW-0159">Chromosome partition</keyword>
<dbReference type="GO" id="GO:0005737">
    <property type="term" value="C:cytoplasm"/>
    <property type="evidence" value="ECO:0007669"/>
    <property type="project" value="UniProtKB-SubCell"/>
</dbReference>
<dbReference type="PANTHER" id="PTHR30349">
    <property type="entry name" value="PHAGE INTEGRASE-RELATED"/>
    <property type="match status" value="1"/>
</dbReference>
<dbReference type="RefSeq" id="WP_072746856.1">
    <property type="nucleotide sequence ID" value="NZ_FOHL01000001.1"/>
</dbReference>
<evidence type="ECO:0000259" key="12">
    <source>
        <dbReference type="PROSITE" id="PS51900"/>
    </source>
</evidence>
<name>A0A1M7SV32_9RHOB</name>
<dbReference type="Proteomes" id="UP000184066">
    <property type="component" value="Unassembled WGS sequence"/>
</dbReference>
<keyword evidence="6 9" id="KW-0238">DNA-binding</keyword>
<comment type="subunit">
    <text evidence="9">Forms a cyclic heterotetrameric complex composed of two molecules of XerC and two molecules of XerD.</text>
</comment>
<dbReference type="InterPro" id="IPR023009">
    <property type="entry name" value="Tyrosine_recombinase_XerC/XerD"/>
</dbReference>
<dbReference type="Gene3D" id="1.10.150.130">
    <property type="match status" value="1"/>
</dbReference>
<keyword evidence="8 9" id="KW-0131">Cell cycle</keyword>
<evidence type="ECO:0000256" key="9">
    <source>
        <dbReference type="HAMAP-Rule" id="MF_01808"/>
    </source>
</evidence>
<comment type="function">
    <text evidence="9">Site-specific tyrosine recombinase, which acts by catalyzing the cutting and rejoining of the recombining DNA molecules. The XerC-XerD complex is essential to convert dimers of the bacterial chromosome into monomers to permit their segregation at cell division. It also contributes to the segregational stability of plasmids.</text>
</comment>
<dbReference type="InterPro" id="IPR010998">
    <property type="entry name" value="Integrase_recombinase_N"/>
</dbReference>
<dbReference type="InterPro" id="IPR002104">
    <property type="entry name" value="Integrase_catalytic"/>
</dbReference>
<dbReference type="Gene3D" id="1.10.443.10">
    <property type="entry name" value="Intergrase catalytic core"/>
    <property type="match status" value="1"/>
</dbReference>
<dbReference type="GO" id="GO:0006313">
    <property type="term" value="P:DNA transposition"/>
    <property type="evidence" value="ECO:0007669"/>
    <property type="project" value="UniProtKB-UniRule"/>
</dbReference>
<feature type="compositionally biased region" description="Low complexity" evidence="10">
    <location>
        <begin position="308"/>
        <end position="330"/>
    </location>
</feature>
<dbReference type="PROSITE" id="PS51900">
    <property type="entry name" value="CB"/>
    <property type="match status" value="1"/>
</dbReference>
<keyword evidence="7 9" id="KW-0233">DNA recombination</keyword>
<feature type="active site" evidence="9">
    <location>
        <position position="252"/>
    </location>
</feature>
<dbReference type="InterPro" id="IPR004107">
    <property type="entry name" value="Integrase_SAM-like_N"/>
</dbReference>
<dbReference type="InterPro" id="IPR050090">
    <property type="entry name" value="Tyrosine_recombinase_XerCD"/>
</dbReference>
<evidence type="ECO:0000313" key="13">
    <source>
        <dbReference type="EMBL" id="SHN62417.1"/>
    </source>
</evidence>
<dbReference type="InterPro" id="IPR011010">
    <property type="entry name" value="DNA_brk_join_enz"/>
</dbReference>
<dbReference type="SUPFAM" id="SSF56349">
    <property type="entry name" value="DNA breaking-rejoining enzymes"/>
    <property type="match status" value="1"/>
</dbReference>
<evidence type="ECO:0000256" key="5">
    <source>
        <dbReference type="ARBA" id="ARBA00022908"/>
    </source>
</evidence>
<evidence type="ECO:0000256" key="2">
    <source>
        <dbReference type="ARBA" id="ARBA00022490"/>
    </source>
</evidence>
<comment type="subcellular location">
    <subcellularLocation>
        <location evidence="1 9">Cytoplasm</location>
    </subcellularLocation>
</comment>
<dbReference type="GO" id="GO:0009037">
    <property type="term" value="F:tyrosine-based site-specific recombinase activity"/>
    <property type="evidence" value="ECO:0007669"/>
    <property type="project" value="UniProtKB-UniRule"/>
</dbReference>
<evidence type="ECO:0000256" key="4">
    <source>
        <dbReference type="ARBA" id="ARBA00022829"/>
    </source>
</evidence>
<keyword evidence="14" id="KW-1185">Reference proteome</keyword>
<sequence length="339" mass="35928">MPPAPAELLERFLDHQRGVRAASPHTLDAYRRDVSSWLGFVAARRGGALRAADLGRVALADLRAWMAAERAAGLGARSLRRRLSAVRSFHRWLAEAEGIEATAPLAMRGPRAPRRLPRPVSAEAAAALIDHAAEADAPDWIAARDAAALTLLYGCGLRISEALALRCADAPGGVAGDWLRIRGKGGRERMVPVLPAAREAVRAYMALRPGPARPEDPLFIGARGGPLGPRALQRRMAQARQALGLPPSATPHALRHAFATHLLAAGGDLRAIQELLGHASLSTTQIYAAVDEAHLMAVYDAAHPRARATGADAPDAGDGTGDGTSPSADRPAPRRRRRP</sequence>
<dbReference type="CDD" id="cd00798">
    <property type="entry name" value="INT_XerDC_C"/>
    <property type="match status" value="1"/>
</dbReference>
<feature type="region of interest" description="Disordered" evidence="10">
    <location>
        <begin position="306"/>
        <end position="339"/>
    </location>
</feature>
<dbReference type="STRING" id="1189325.SAMN04488119_101289"/>
<proteinExistence type="inferred from homology"/>
<dbReference type="OrthoDB" id="9801717at2"/>
<dbReference type="SUPFAM" id="SSF47823">
    <property type="entry name" value="lambda integrase-like, N-terminal domain"/>
    <property type="match status" value="1"/>
</dbReference>
<evidence type="ECO:0000259" key="11">
    <source>
        <dbReference type="PROSITE" id="PS51898"/>
    </source>
</evidence>
<dbReference type="GO" id="GO:0003677">
    <property type="term" value="F:DNA binding"/>
    <property type="evidence" value="ECO:0007669"/>
    <property type="project" value="UniProtKB-UniRule"/>
</dbReference>
<comment type="similarity">
    <text evidence="9">Belongs to the 'phage' integrase family. XerC subfamily.</text>
</comment>
<dbReference type="InterPro" id="IPR013762">
    <property type="entry name" value="Integrase-like_cat_sf"/>
</dbReference>
<feature type="active site" evidence="9">
    <location>
        <position position="184"/>
    </location>
</feature>
<dbReference type="PANTHER" id="PTHR30349:SF90">
    <property type="entry name" value="TYROSINE RECOMBINASE XERD"/>
    <property type="match status" value="1"/>
</dbReference>
<evidence type="ECO:0000256" key="1">
    <source>
        <dbReference type="ARBA" id="ARBA00004496"/>
    </source>
</evidence>
<dbReference type="GO" id="GO:0051301">
    <property type="term" value="P:cell division"/>
    <property type="evidence" value="ECO:0007669"/>
    <property type="project" value="UniProtKB-KW"/>
</dbReference>